<dbReference type="GO" id="GO:0006351">
    <property type="term" value="P:DNA-templated transcription"/>
    <property type="evidence" value="ECO:0007669"/>
    <property type="project" value="InterPro"/>
</dbReference>
<dbReference type="GO" id="GO:0000981">
    <property type="term" value="F:DNA-binding transcription factor activity, RNA polymerase II-specific"/>
    <property type="evidence" value="ECO:0007669"/>
    <property type="project" value="InterPro"/>
</dbReference>
<sequence length="569" mass="63702">MAQSENSAGLPSMDLQETLPNFSLISNTEAVSGPSSGYTKSQNMAASPIWPEFLGLGLGLNFDSVPLQYEPFNWGNTSIETPSNESMDRQQINHLAVSELVDNTSKITNLNPNCFSLAQIDPVESKCEELNALLSTKKGLTFEGSTNERITREKLVYSIELFGRHFQRHLPIIHSASFSLSQAPRGLLLAMYCVGACYDNNIMTTEHILKAAAQVLMDIEHQPHEEKMDEPPLSAIQAGILASSVLATSQDEFSHKSVPIHFARNISMAHRARIFQSVDRKDYNTMTLETFDWDAWVDLESRIRIANALFTQNTAECIFQGKPPTFSPFDLDFSLPRYEASWEAQSASQCLEALQSTPRSELLSTVMQKLLVSNTTSEASSPFEGSSFGMFTLITGIHCIVWNAIKLQIREPWDPAKLNGASSSYEAMEASSILNNLRTNFSSHTIESLTAEIEAFSGAGRFAGENKALDTWMHWWNARQYRDHKDSSFALNPMPFWYLAKVFLLLRLCGDADHLTQSDFACVIAKSDDVKGKMQRQSKILELMSRLRHPRQVQLQRTLQANVASFMEP</sequence>
<name>A0AAV9N446_9EURO</name>
<dbReference type="PANTHER" id="PTHR40626:SF11">
    <property type="entry name" value="ZINC FINGER PROTEIN YPR022C"/>
    <property type="match status" value="1"/>
</dbReference>
<protein>
    <recommendedName>
        <fullName evidence="7">Xylanolytic transcriptional activator regulatory domain-containing protein</fullName>
    </recommendedName>
</protein>
<dbReference type="CDD" id="cd12148">
    <property type="entry name" value="fungal_TF_MHR"/>
    <property type="match status" value="1"/>
</dbReference>
<dbReference type="GO" id="GO:0005634">
    <property type="term" value="C:nucleus"/>
    <property type="evidence" value="ECO:0007669"/>
    <property type="project" value="UniProtKB-SubCell"/>
</dbReference>
<accession>A0AAV9N446</accession>
<evidence type="ECO:0000256" key="6">
    <source>
        <dbReference type="ARBA" id="ARBA00023242"/>
    </source>
</evidence>
<comment type="caution">
    <text evidence="8">The sequence shown here is derived from an EMBL/GenBank/DDBJ whole genome shotgun (WGS) entry which is preliminary data.</text>
</comment>
<feature type="domain" description="Xylanolytic transcriptional activator regulatory" evidence="7">
    <location>
        <begin position="160"/>
        <end position="374"/>
    </location>
</feature>
<dbReference type="GeneID" id="89974517"/>
<dbReference type="EMBL" id="JAVRRD010000024">
    <property type="protein sequence ID" value="KAK5047680.1"/>
    <property type="molecule type" value="Genomic_DNA"/>
</dbReference>
<evidence type="ECO:0000256" key="3">
    <source>
        <dbReference type="ARBA" id="ARBA00022737"/>
    </source>
</evidence>
<dbReference type="PANTHER" id="PTHR40626">
    <property type="entry name" value="MIP31509P"/>
    <property type="match status" value="1"/>
</dbReference>
<dbReference type="GO" id="GO:0000978">
    <property type="term" value="F:RNA polymerase II cis-regulatory region sequence-specific DNA binding"/>
    <property type="evidence" value="ECO:0007669"/>
    <property type="project" value="InterPro"/>
</dbReference>
<dbReference type="AlphaFoldDB" id="A0AAV9N446"/>
<keyword evidence="5" id="KW-0862">Zinc</keyword>
<organism evidence="8 9">
    <name type="scientific">Exophiala bonariae</name>
    <dbReference type="NCBI Taxonomy" id="1690606"/>
    <lineage>
        <taxon>Eukaryota</taxon>
        <taxon>Fungi</taxon>
        <taxon>Dikarya</taxon>
        <taxon>Ascomycota</taxon>
        <taxon>Pezizomycotina</taxon>
        <taxon>Eurotiomycetes</taxon>
        <taxon>Chaetothyriomycetidae</taxon>
        <taxon>Chaetothyriales</taxon>
        <taxon>Herpotrichiellaceae</taxon>
        <taxon>Exophiala</taxon>
    </lineage>
</organism>
<evidence type="ECO:0000256" key="5">
    <source>
        <dbReference type="ARBA" id="ARBA00022833"/>
    </source>
</evidence>
<evidence type="ECO:0000313" key="9">
    <source>
        <dbReference type="Proteomes" id="UP001358417"/>
    </source>
</evidence>
<evidence type="ECO:0000259" key="7">
    <source>
        <dbReference type="Pfam" id="PF04082"/>
    </source>
</evidence>
<keyword evidence="9" id="KW-1185">Reference proteome</keyword>
<dbReference type="Proteomes" id="UP001358417">
    <property type="component" value="Unassembled WGS sequence"/>
</dbReference>
<gene>
    <name evidence="8" type="ORF">LTR84_006345</name>
</gene>
<reference evidence="8 9" key="1">
    <citation type="submission" date="2023-08" db="EMBL/GenBank/DDBJ databases">
        <title>Black Yeasts Isolated from many extreme environments.</title>
        <authorList>
            <person name="Coleine C."/>
            <person name="Stajich J.E."/>
            <person name="Selbmann L."/>
        </authorList>
    </citation>
    <scope>NUCLEOTIDE SEQUENCE [LARGE SCALE GENOMIC DNA]</scope>
    <source>
        <strain evidence="8 9">CCFEE 5792</strain>
    </source>
</reference>
<comment type="subcellular location">
    <subcellularLocation>
        <location evidence="1">Nucleus</location>
    </subcellularLocation>
</comment>
<dbReference type="InterPro" id="IPR051059">
    <property type="entry name" value="VerF-like"/>
</dbReference>
<evidence type="ECO:0000313" key="8">
    <source>
        <dbReference type="EMBL" id="KAK5047680.1"/>
    </source>
</evidence>
<evidence type="ECO:0000256" key="1">
    <source>
        <dbReference type="ARBA" id="ARBA00004123"/>
    </source>
</evidence>
<dbReference type="Pfam" id="PF04082">
    <property type="entry name" value="Fungal_trans"/>
    <property type="match status" value="1"/>
</dbReference>
<dbReference type="GO" id="GO:0008270">
    <property type="term" value="F:zinc ion binding"/>
    <property type="evidence" value="ECO:0007669"/>
    <property type="project" value="UniProtKB-KW"/>
</dbReference>
<dbReference type="GO" id="GO:0000785">
    <property type="term" value="C:chromatin"/>
    <property type="evidence" value="ECO:0007669"/>
    <property type="project" value="TreeGrafter"/>
</dbReference>
<dbReference type="InterPro" id="IPR007219">
    <property type="entry name" value="XnlR_reg_dom"/>
</dbReference>
<dbReference type="RefSeq" id="XP_064703207.1">
    <property type="nucleotide sequence ID" value="XM_064849906.1"/>
</dbReference>
<keyword evidence="2" id="KW-0479">Metal-binding</keyword>
<keyword evidence="4" id="KW-0863">Zinc-finger</keyword>
<keyword evidence="6" id="KW-0539">Nucleus</keyword>
<evidence type="ECO:0000256" key="4">
    <source>
        <dbReference type="ARBA" id="ARBA00022771"/>
    </source>
</evidence>
<keyword evidence="3" id="KW-0677">Repeat</keyword>
<proteinExistence type="predicted"/>
<evidence type="ECO:0000256" key="2">
    <source>
        <dbReference type="ARBA" id="ARBA00022723"/>
    </source>
</evidence>